<dbReference type="AlphaFoldDB" id="V7AFQ2"/>
<dbReference type="EMBL" id="CM002298">
    <property type="protein sequence ID" value="ESW04427.1"/>
    <property type="molecule type" value="Genomic_DNA"/>
</dbReference>
<keyword evidence="3" id="KW-1185">Reference proteome</keyword>
<reference evidence="3" key="1">
    <citation type="journal article" date="2014" name="Nat. Genet.">
        <title>A reference genome for common bean and genome-wide analysis of dual domestications.</title>
        <authorList>
            <person name="Schmutz J."/>
            <person name="McClean P.E."/>
            <person name="Mamidi S."/>
            <person name="Wu G.A."/>
            <person name="Cannon S.B."/>
            <person name="Grimwood J."/>
            <person name="Jenkins J."/>
            <person name="Shu S."/>
            <person name="Song Q."/>
            <person name="Chavarro C."/>
            <person name="Torres-Torres M."/>
            <person name="Geffroy V."/>
            <person name="Moghaddam S.M."/>
            <person name="Gao D."/>
            <person name="Abernathy B."/>
            <person name="Barry K."/>
            <person name="Blair M."/>
            <person name="Brick M.A."/>
            <person name="Chovatia M."/>
            <person name="Gepts P."/>
            <person name="Goodstein D.M."/>
            <person name="Gonzales M."/>
            <person name="Hellsten U."/>
            <person name="Hyten D.L."/>
            <person name="Jia G."/>
            <person name="Kelly J.D."/>
            <person name="Kudrna D."/>
            <person name="Lee R."/>
            <person name="Richard M.M."/>
            <person name="Miklas P.N."/>
            <person name="Osorno J.M."/>
            <person name="Rodrigues J."/>
            <person name="Thareau V."/>
            <person name="Urrea C.A."/>
            <person name="Wang M."/>
            <person name="Yu Y."/>
            <person name="Zhang M."/>
            <person name="Wing R.A."/>
            <person name="Cregan P.B."/>
            <person name="Rokhsar D.S."/>
            <person name="Jackson S.A."/>
        </authorList>
    </citation>
    <scope>NUCLEOTIDE SEQUENCE [LARGE SCALE GENOMIC DNA]</scope>
    <source>
        <strain evidence="3">cv. G19833</strain>
    </source>
</reference>
<organism evidence="2 3">
    <name type="scientific">Phaseolus vulgaris</name>
    <name type="common">Kidney bean</name>
    <name type="synonym">French bean</name>
    <dbReference type="NCBI Taxonomy" id="3885"/>
    <lineage>
        <taxon>Eukaryota</taxon>
        <taxon>Viridiplantae</taxon>
        <taxon>Streptophyta</taxon>
        <taxon>Embryophyta</taxon>
        <taxon>Tracheophyta</taxon>
        <taxon>Spermatophyta</taxon>
        <taxon>Magnoliopsida</taxon>
        <taxon>eudicotyledons</taxon>
        <taxon>Gunneridae</taxon>
        <taxon>Pentapetalae</taxon>
        <taxon>rosids</taxon>
        <taxon>fabids</taxon>
        <taxon>Fabales</taxon>
        <taxon>Fabaceae</taxon>
        <taxon>Papilionoideae</taxon>
        <taxon>50 kb inversion clade</taxon>
        <taxon>NPAAA clade</taxon>
        <taxon>indigoferoid/millettioid clade</taxon>
        <taxon>Phaseoleae</taxon>
        <taxon>Phaseolus</taxon>
    </lineage>
</organism>
<dbReference type="InterPro" id="IPR054722">
    <property type="entry name" value="PolX-like_BBD"/>
</dbReference>
<accession>V7AFQ2</accession>
<dbReference type="OrthoDB" id="1436573at2759"/>
<gene>
    <name evidence="2" type="ORF">PHAVU_011G093900g</name>
</gene>
<evidence type="ECO:0000313" key="2">
    <source>
        <dbReference type="EMBL" id="ESW04427.1"/>
    </source>
</evidence>
<sequence length="116" mass="13500">PWNMLSKNKLKSIDGRIDMSEHHDPLFEAWERIKPVFIKLPDNSSITAEYAGTIQFYNNLTIYNVLYIPNFVFKLIFVPKLISDSNFTLVFSHKSCQIQDNTTFKMIGQVDMHEGL</sequence>
<dbReference type="Proteomes" id="UP000000226">
    <property type="component" value="Chromosome 11"/>
</dbReference>
<protein>
    <recommendedName>
        <fullName evidence="1">Retrovirus-related Pol polyprotein from transposon TNT 1-94-like beta-barrel domain-containing protein</fullName>
    </recommendedName>
</protein>
<evidence type="ECO:0000313" key="3">
    <source>
        <dbReference type="Proteomes" id="UP000000226"/>
    </source>
</evidence>
<evidence type="ECO:0000259" key="1">
    <source>
        <dbReference type="Pfam" id="PF22936"/>
    </source>
</evidence>
<dbReference type="OMA" id="IDMSEHH"/>
<name>V7AFQ2_PHAVU</name>
<proteinExistence type="predicted"/>
<dbReference type="Gramene" id="ESW04427">
    <property type="protein sequence ID" value="ESW04427"/>
    <property type="gene ID" value="PHAVU_011G093900g"/>
</dbReference>
<feature type="domain" description="Retrovirus-related Pol polyprotein from transposon TNT 1-94-like beta-barrel" evidence="1">
    <location>
        <begin position="24"/>
        <end position="83"/>
    </location>
</feature>
<feature type="non-terminal residue" evidence="2">
    <location>
        <position position="1"/>
    </location>
</feature>
<dbReference type="Pfam" id="PF22936">
    <property type="entry name" value="Pol_BBD"/>
    <property type="match status" value="1"/>
</dbReference>